<evidence type="ECO:0000256" key="9">
    <source>
        <dbReference type="SAM" id="SignalP"/>
    </source>
</evidence>
<reference evidence="10 11" key="1">
    <citation type="journal article" date="2018" name="Sci. Data">
        <title>The draft genome sequence of cork oak.</title>
        <authorList>
            <person name="Ramos A.M."/>
            <person name="Usie A."/>
            <person name="Barbosa P."/>
            <person name="Barros P.M."/>
            <person name="Capote T."/>
            <person name="Chaves I."/>
            <person name="Simoes F."/>
            <person name="Abreu I."/>
            <person name="Carrasquinho I."/>
            <person name="Faro C."/>
            <person name="Guimaraes J.B."/>
            <person name="Mendonca D."/>
            <person name="Nobrega F."/>
            <person name="Rodrigues L."/>
            <person name="Saibo N.J.M."/>
            <person name="Varela M.C."/>
            <person name="Egas C."/>
            <person name="Matos J."/>
            <person name="Miguel C.M."/>
            <person name="Oliveira M.M."/>
            <person name="Ricardo C.P."/>
            <person name="Goncalves S."/>
        </authorList>
    </citation>
    <scope>NUCLEOTIDE SEQUENCE [LARGE SCALE GENOMIC DNA]</scope>
    <source>
        <strain evidence="11">cv. HL8</strain>
    </source>
</reference>
<dbReference type="SMART" id="SM00788">
    <property type="entry name" value="Adenylsucc_synt"/>
    <property type="match status" value="1"/>
</dbReference>
<dbReference type="GO" id="GO:0005525">
    <property type="term" value="F:GTP binding"/>
    <property type="evidence" value="ECO:0007669"/>
    <property type="project" value="UniProtKB-UniRule"/>
</dbReference>
<dbReference type="PANTHER" id="PTHR11846">
    <property type="entry name" value="ADENYLOSUCCINATE SYNTHETASE"/>
    <property type="match status" value="1"/>
</dbReference>
<dbReference type="Pfam" id="PF00709">
    <property type="entry name" value="Adenylsucc_synt"/>
    <property type="match status" value="1"/>
</dbReference>
<accession>A0AAW0LXQ3</accession>
<dbReference type="PRINTS" id="PR00469">
    <property type="entry name" value="PNDRDTASEII"/>
</dbReference>
<dbReference type="GO" id="GO:0004019">
    <property type="term" value="F:adenylosuccinate synthase activity"/>
    <property type="evidence" value="ECO:0007669"/>
    <property type="project" value="UniProtKB-UniRule"/>
</dbReference>
<keyword evidence="5 7" id="KW-0460">Magnesium</keyword>
<evidence type="ECO:0000313" key="10">
    <source>
        <dbReference type="EMBL" id="KAK7855201.1"/>
    </source>
</evidence>
<dbReference type="Gene3D" id="3.40.440.10">
    <property type="entry name" value="Adenylosuccinate Synthetase, subunit A, domain 1"/>
    <property type="match status" value="1"/>
</dbReference>
<evidence type="ECO:0000256" key="6">
    <source>
        <dbReference type="ARBA" id="ARBA00023134"/>
    </source>
</evidence>
<dbReference type="GO" id="GO:0000287">
    <property type="term" value="F:magnesium ion binding"/>
    <property type="evidence" value="ECO:0007669"/>
    <property type="project" value="UniProtKB-UniRule"/>
</dbReference>
<feature type="chain" id="PRO_5043508456" description="Adenylosuccinate synthetase, chloroplastic" evidence="9">
    <location>
        <begin position="24"/>
        <end position="230"/>
    </location>
</feature>
<dbReference type="EMBL" id="PKMF04000048">
    <property type="protein sequence ID" value="KAK7855201.1"/>
    <property type="molecule type" value="Genomic_DNA"/>
</dbReference>
<evidence type="ECO:0000256" key="5">
    <source>
        <dbReference type="ARBA" id="ARBA00022842"/>
    </source>
</evidence>
<dbReference type="InterPro" id="IPR042109">
    <property type="entry name" value="Adenylosuccinate_synth_dom1"/>
</dbReference>
<protein>
    <recommendedName>
        <fullName evidence="7">Adenylosuccinate synthetase, chloroplastic</fullName>
        <shortName evidence="7">AMPSase</shortName>
        <shortName evidence="7">AdSS</shortName>
        <ecNumber evidence="7">6.3.4.4</ecNumber>
    </recommendedName>
    <alternativeName>
        <fullName evidence="7">IMP--aspartate ligase</fullName>
    </alternativeName>
</protein>
<comment type="function">
    <text evidence="8">Plays an important role in the de novo pathway of purine nucleotide biosynthesis.</text>
</comment>
<gene>
    <name evidence="10" type="primary">PURA2_1</name>
    <name evidence="7" type="synonym">PURA</name>
    <name evidence="10" type="ORF">CFP56_029349</name>
</gene>
<comment type="similarity">
    <text evidence="7 8">Belongs to the adenylosuccinate synthetase family.</text>
</comment>
<feature type="binding site" evidence="7">
    <location>
        <begin position="105"/>
        <end position="108"/>
    </location>
    <ligand>
        <name>IMP</name>
        <dbReference type="ChEBI" id="CHEBI:58053"/>
    </ligand>
</feature>
<proteinExistence type="inferred from homology"/>
<feature type="binding site" evidence="7">
    <location>
        <begin position="104"/>
        <end position="110"/>
    </location>
    <ligand>
        <name>GTP</name>
        <dbReference type="ChEBI" id="CHEBI:37565"/>
    </ligand>
</feature>
<evidence type="ECO:0000313" key="11">
    <source>
        <dbReference type="Proteomes" id="UP000237347"/>
    </source>
</evidence>
<comment type="pathway">
    <text evidence="7 8">Purine metabolism; AMP biosynthesis via de novo pathway; AMP from IMP: step 1/2.</text>
</comment>
<evidence type="ECO:0000256" key="8">
    <source>
        <dbReference type="RuleBase" id="RU000520"/>
    </source>
</evidence>
<dbReference type="EC" id="6.3.4.4" evidence="7"/>
<keyword evidence="7" id="KW-0150">Chloroplast</keyword>
<keyword evidence="1 7" id="KW-0436">Ligase</keyword>
<feature type="binding site" evidence="7">
    <location>
        <begin position="132"/>
        <end position="134"/>
    </location>
    <ligand>
        <name>GTP</name>
        <dbReference type="ChEBI" id="CHEBI:37565"/>
    </ligand>
</feature>
<dbReference type="InterPro" id="IPR018220">
    <property type="entry name" value="Adenylosuccin_syn_GTP-bd"/>
</dbReference>
<dbReference type="GO" id="GO:0044208">
    <property type="term" value="P:'de novo' AMP biosynthetic process"/>
    <property type="evidence" value="ECO:0007669"/>
    <property type="project" value="UniProtKB-UniRule"/>
</dbReference>
<comment type="cofactor">
    <cofactor evidence="7">
        <name>Mg(2+)</name>
        <dbReference type="ChEBI" id="CHEBI:18420"/>
    </cofactor>
    <text evidence="7">Binds 1 Mg(2+) ion per subunit.</text>
</comment>
<sequence length="230" mass="24225">MLTALICACVYLSLSISIRVSVSQHGSLVTVTRLEPYQGPTDPFLGARHHHLRPIILPRRPNLIVCSSVSASASLSVAESSTTQGTNRIGSLSQVSGVLGCQWGDEGKGKLVDILAHHFDIVARCQGGANAGHTIYNAEGKKFALHLVPSGILNDDTLCVIGNGVVLDSDGYVVTKPGTTQTSVRGVFAAGDVQDKKYRQAVTAAGTGCMAALDAEHYLQEIGSQEGKRD</sequence>
<feature type="binding site" evidence="7">
    <location>
        <position position="105"/>
    </location>
    <ligand>
        <name>Mg(2+)</name>
        <dbReference type="ChEBI" id="CHEBI:18420"/>
    </ligand>
</feature>
<name>A0AAW0LXQ3_QUESU</name>
<evidence type="ECO:0000256" key="3">
    <source>
        <dbReference type="ARBA" id="ARBA00022741"/>
    </source>
</evidence>
<keyword evidence="9" id="KW-0732">Signal</keyword>
<dbReference type="HAMAP" id="MF_00011">
    <property type="entry name" value="Adenylosucc_synth"/>
    <property type="match status" value="1"/>
</dbReference>
<dbReference type="InterPro" id="IPR027417">
    <property type="entry name" value="P-loop_NTPase"/>
</dbReference>
<comment type="subcellular location">
    <subcellularLocation>
        <location evidence="7">Plastid</location>
        <location evidence="7">Chloroplast</location>
    </subcellularLocation>
</comment>
<keyword evidence="2 7" id="KW-0479">Metal-binding</keyword>
<evidence type="ECO:0000256" key="1">
    <source>
        <dbReference type="ARBA" id="ARBA00022598"/>
    </source>
</evidence>
<dbReference type="SUPFAM" id="SSF51905">
    <property type="entry name" value="FAD/NAD(P)-binding domain"/>
    <property type="match status" value="1"/>
</dbReference>
<keyword evidence="7" id="KW-0934">Plastid</keyword>
<dbReference type="PANTHER" id="PTHR11846:SF0">
    <property type="entry name" value="ADENYLOSUCCINATE SYNTHETASE"/>
    <property type="match status" value="1"/>
</dbReference>
<comment type="caution">
    <text evidence="7">Lacks conserved residue(s) required for the propagation of feature annotation.</text>
</comment>
<evidence type="ECO:0000256" key="2">
    <source>
        <dbReference type="ARBA" id="ARBA00022723"/>
    </source>
</evidence>
<dbReference type="GO" id="GO:0046040">
    <property type="term" value="P:IMP metabolic process"/>
    <property type="evidence" value="ECO:0007669"/>
    <property type="project" value="TreeGrafter"/>
</dbReference>
<comment type="catalytic activity">
    <reaction evidence="7 8">
        <text>IMP + L-aspartate + GTP = N(6)-(1,2-dicarboxyethyl)-AMP + GDP + phosphate + 2 H(+)</text>
        <dbReference type="Rhea" id="RHEA:15753"/>
        <dbReference type="ChEBI" id="CHEBI:15378"/>
        <dbReference type="ChEBI" id="CHEBI:29991"/>
        <dbReference type="ChEBI" id="CHEBI:37565"/>
        <dbReference type="ChEBI" id="CHEBI:43474"/>
        <dbReference type="ChEBI" id="CHEBI:57567"/>
        <dbReference type="ChEBI" id="CHEBI:58053"/>
        <dbReference type="ChEBI" id="CHEBI:58189"/>
        <dbReference type="EC" id="6.3.4.4"/>
    </reaction>
</comment>
<dbReference type="PROSITE" id="PS01266">
    <property type="entry name" value="ADENYLOSUCCIN_SYN_1"/>
    <property type="match status" value="1"/>
</dbReference>
<comment type="caution">
    <text evidence="10">The sequence shown here is derived from an EMBL/GenBank/DDBJ whole genome shotgun (WGS) entry which is preliminary data.</text>
</comment>
<feature type="active site" description="Proton acceptor" evidence="7">
    <location>
        <position position="105"/>
    </location>
</feature>
<dbReference type="SUPFAM" id="SSF52540">
    <property type="entry name" value="P-loop containing nucleoside triphosphate hydrolases"/>
    <property type="match status" value="1"/>
</dbReference>
<feature type="signal peptide" evidence="9">
    <location>
        <begin position="1"/>
        <end position="23"/>
    </location>
</feature>
<keyword evidence="6 7" id="KW-0342">GTP-binding</keyword>
<organism evidence="10 11">
    <name type="scientific">Quercus suber</name>
    <name type="common">Cork oak</name>
    <dbReference type="NCBI Taxonomy" id="58331"/>
    <lineage>
        <taxon>Eukaryota</taxon>
        <taxon>Viridiplantae</taxon>
        <taxon>Streptophyta</taxon>
        <taxon>Embryophyta</taxon>
        <taxon>Tracheophyta</taxon>
        <taxon>Spermatophyta</taxon>
        <taxon>Magnoliopsida</taxon>
        <taxon>eudicotyledons</taxon>
        <taxon>Gunneridae</taxon>
        <taxon>Pentapetalae</taxon>
        <taxon>rosids</taxon>
        <taxon>fabids</taxon>
        <taxon>Fagales</taxon>
        <taxon>Fagaceae</taxon>
        <taxon>Quercus</taxon>
    </lineage>
</organism>
<feature type="active site" description="Proton donor" evidence="7">
    <location>
        <position position="133"/>
    </location>
</feature>
<comment type="subunit">
    <text evidence="7">Homodimer.</text>
</comment>
<evidence type="ECO:0000256" key="7">
    <source>
        <dbReference type="HAMAP-Rule" id="MF_03125"/>
    </source>
</evidence>
<dbReference type="AlphaFoldDB" id="A0AAW0LXQ3"/>
<dbReference type="InterPro" id="IPR036188">
    <property type="entry name" value="FAD/NAD-bd_sf"/>
</dbReference>
<keyword evidence="3 7" id="KW-0547">Nucleotide-binding</keyword>
<dbReference type="GO" id="GO:0009507">
    <property type="term" value="C:chloroplast"/>
    <property type="evidence" value="ECO:0007669"/>
    <property type="project" value="UniProtKB-SubCell"/>
</dbReference>
<feature type="binding site" evidence="7">
    <location>
        <position position="132"/>
    </location>
    <ligand>
        <name>Mg(2+)</name>
        <dbReference type="ChEBI" id="CHEBI:18420"/>
    </ligand>
</feature>
<feature type="binding site" evidence="7">
    <location>
        <begin position="130"/>
        <end position="133"/>
    </location>
    <ligand>
        <name>IMP</name>
        <dbReference type="ChEBI" id="CHEBI:58053"/>
    </ligand>
</feature>
<dbReference type="InterPro" id="IPR001114">
    <property type="entry name" value="Adenylosuccinate_synthetase"/>
</dbReference>
<keyword evidence="11" id="KW-1185">Reference proteome</keyword>
<comment type="function">
    <text evidence="7">Plays an important role in the de novo pathway and in the salvage pathway of purine nucleotide biosynthesis. Catalyzes the first commited step in the biosynthesis of AMP from IMP.</text>
</comment>
<keyword evidence="4 7" id="KW-0658">Purine biosynthesis</keyword>
<dbReference type="Proteomes" id="UP000237347">
    <property type="component" value="Unassembled WGS sequence"/>
</dbReference>
<evidence type="ECO:0000256" key="4">
    <source>
        <dbReference type="ARBA" id="ARBA00022755"/>
    </source>
</evidence>